<proteinExistence type="predicted"/>
<evidence type="ECO:0000256" key="2">
    <source>
        <dbReference type="ARBA" id="ARBA00023277"/>
    </source>
</evidence>
<evidence type="ECO:0000259" key="3">
    <source>
        <dbReference type="Pfam" id="PF01370"/>
    </source>
</evidence>
<sequence length="334" mass="35791">MKVLILGAAGMVGRKLLESMSRDGKLGGKPVSEALLSDVVLPQVPDGLPFACSASQDDLPVPGTVERLIGARPDVIVHLAAIVSGEAEADFDKGYRINLEGTQRLFEAIRQAHGDARPGEGYYPRVIFSSSIAVFGAPFPERIGDEFFNTPLTSYGTQKAIGELLLADYSRRGFFDGIGIRLPTIAVRPGKPNKAASGFFSGILREPLNGQEAILPVSDDVRHWFASPRSAVGFLHHSAAIDTARLGARRNLSMPGLSATVAEEIEALRRAAGDKAVALIKHQPDPVIEKIVAGWPRDFDTARALELGFVADRDMDAIVQAHIEDELGGKLPAL</sequence>
<keyword evidence="2" id="KW-0119">Carbohydrate metabolism</keyword>
<dbReference type="CDD" id="cd05238">
    <property type="entry name" value="Gne_like_SDR_e"/>
    <property type="match status" value="1"/>
</dbReference>
<dbReference type="GO" id="GO:0016491">
    <property type="term" value="F:oxidoreductase activity"/>
    <property type="evidence" value="ECO:0007669"/>
    <property type="project" value="InterPro"/>
</dbReference>
<dbReference type="AlphaFoldDB" id="A0A2S9Q5G6"/>
<organism evidence="4 5">
    <name type="scientific">Labrys okinawensis</name>
    <dbReference type="NCBI Taxonomy" id="346911"/>
    <lineage>
        <taxon>Bacteria</taxon>
        <taxon>Pseudomonadati</taxon>
        <taxon>Pseudomonadota</taxon>
        <taxon>Alphaproteobacteria</taxon>
        <taxon>Hyphomicrobiales</taxon>
        <taxon>Xanthobacteraceae</taxon>
        <taxon>Labrys</taxon>
    </lineage>
</organism>
<reference evidence="4 5" key="1">
    <citation type="submission" date="2018-02" db="EMBL/GenBank/DDBJ databases">
        <title>Whole genome sequencing of endophytic bacterium.</title>
        <authorList>
            <person name="Eedara R."/>
            <person name="Podile A.R."/>
        </authorList>
    </citation>
    <scope>NUCLEOTIDE SEQUENCE [LARGE SCALE GENOMIC DNA]</scope>
    <source>
        <strain evidence="4 5">RP1T</strain>
    </source>
</reference>
<dbReference type="InterPro" id="IPR036291">
    <property type="entry name" value="NAD(P)-bd_dom_sf"/>
</dbReference>
<dbReference type="InterPro" id="IPR050005">
    <property type="entry name" value="DenD"/>
</dbReference>
<keyword evidence="5" id="KW-1185">Reference proteome</keyword>
<dbReference type="Gene3D" id="3.40.50.720">
    <property type="entry name" value="NAD(P)-binding Rossmann-like Domain"/>
    <property type="match status" value="1"/>
</dbReference>
<dbReference type="PANTHER" id="PTHR43103">
    <property type="entry name" value="NUCLEOSIDE-DIPHOSPHATE-SUGAR EPIMERASE"/>
    <property type="match status" value="1"/>
</dbReference>
<evidence type="ECO:0000313" key="4">
    <source>
        <dbReference type="EMBL" id="PRH84602.1"/>
    </source>
</evidence>
<dbReference type="SUPFAM" id="SSF51735">
    <property type="entry name" value="NAD(P)-binding Rossmann-fold domains"/>
    <property type="match status" value="1"/>
</dbReference>
<feature type="domain" description="NAD-dependent epimerase/dehydratase" evidence="3">
    <location>
        <begin position="3"/>
        <end position="215"/>
    </location>
</feature>
<dbReference type="NCBIfam" id="NF043036">
    <property type="entry name" value="ErythonDh"/>
    <property type="match status" value="1"/>
</dbReference>
<dbReference type="Proteomes" id="UP000237682">
    <property type="component" value="Unassembled WGS sequence"/>
</dbReference>
<dbReference type="Gene3D" id="3.90.25.10">
    <property type="entry name" value="UDP-galactose 4-epimerase, domain 1"/>
    <property type="match status" value="1"/>
</dbReference>
<accession>A0A2S9Q5G6</accession>
<evidence type="ECO:0000256" key="1">
    <source>
        <dbReference type="ARBA" id="ARBA00022857"/>
    </source>
</evidence>
<dbReference type="OrthoDB" id="9801056at2"/>
<evidence type="ECO:0000313" key="5">
    <source>
        <dbReference type="Proteomes" id="UP000237682"/>
    </source>
</evidence>
<keyword evidence="1" id="KW-0521">NADP</keyword>
<dbReference type="InterPro" id="IPR001509">
    <property type="entry name" value="Epimerase_deHydtase"/>
</dbReference>
<protein>
    <submittedName>
        <fullName evidence="4">NAD-dependent epimerase</fullName>
    </submittedName>
</protein>
<dbReference type="Pfam" id="PF01370">
    <property type="entry name" value="Epimerase"/>
    <property type="match status" value="1"/>
</dbReference>
<gene>
    <name evidence="4" type="ORF">C5L14_25800</name>
</gene>
<comment type="caution">
    <text evidence="4">The sequence shown here is derived from an EMBL/GenBank/DDBJ whole genome shotgun (WGS) entry which is preliminary data.</text>
</comment>
<dbReference type="EMBL" id="PUEJ01000012">
    <property type="protein sequence ID" value="PRH84602.1"/>
    <property type="molecule type" value="Genomic_DNA"/>
</dbReference>
<dbReference type="RefSeq" id="WP_105864930.1">
    <property type="nucleotide sequence ID" value="NZ_PUEJ01000012.1"/>
</dbReference>
<dbReference type="PANTHER" id="PTHR43103:SF3">
    <property type="entry name" value="ADP-L-GLYCERO-D-MANNO-HEPTOSE-6-EPIMERASE"/>
    <property type="match status" value="1"/>
</dbReference>
<name>A0A2S9Q5G6_9HYPH</name>